<name>A0ABU5U6T0_9CYAN</name>
<dbReference type="PANTHER" id="PTHR33498:SF1">
    <property type="entry name" value="TRANSPOSASE FOR INSERTION SEQUENCE ELEMENT IS1557"/>
    <property type="match status" value="1"/>
</dbReference>
<reference evidence="2 3" key="1">
    <citation type="submission" date="2023-12" db="EMBL/GenBank/DDBJ databases">
        <title>Baltic Sea Cyanobacteria.</title>
        <authorList>
            <person name="Delbaje E."/>
            <person name="Fewer D.P."/>
            <person name="Shishido T.K."/>
        </authorList>
    </citation>
    <scope>NUCLEOTIDE SEQUENCE [LARGE SCALE GENOMIC DNA]</scope>
    <source>
        <strain evidence="2 3">CCNP 1315</strain>
    </source>
</reference>
<dbReference type="EMBL" id="JAYGHT010000195">
    <property type="protein sequence ID" value="MEA5522894.1"/>
    <property type="molecule type" value="Genomic_DNA"/>
</dbReference>
<dbReference type="Proteomes" id="UP001301728">
    <property type="component" value="Unassembled WGS sequence"/>
</dbReference>
<evidence type="ECO:0000313" key="2">
    <source>
        <dbReference type="EMBL" id="MEA5522894.1"/>
    </source>
</evidence>
<dbReference type="InterPro" id="IPR002560">
    <property type="entry name" value="Transposase_DDE"/>
</dbReference>
<dbReference type="Pfam" id="PF01610">
    <property type="entry name" value="DDE_Tnp_ISL3"/>
    <property type="match status" value="1"/>
</dbReference>
<organism evidence="2 3">
    <name type="scientific">Limnoraphis robusta CCNP1315</name>
    <dbReference type="NCBI Taxonomy" id="3110306"/>
    <lineage>
        <taxon>Bacteria</taxon>
        <taxon>Bacillati</taxon>
        <taxon>Cyanobacteriota</taxon>
        <taxon>Cyanophyceae</taxon>
        <taxon>Oscillatoriophycideae</taxon>
        <taxon>Oscillatoriales</taxon>
        <taxon>Sirenicapillariaceae</taxon>
        <taxon>Limnoraphis</taxon>
    </lineage>
</organism>
<evidence type="ECO:0000313" key="3">
    <source>
        <dbReference type="Proteomes" id="UP001301728"/>
    </source>
</evidence>
<proteinExistence type="predicted"/>
<dbReference type="RefSeq" id="WP_323274499.1">
    <property type="nucleotide sequence ID" value="NZ_JAYGHT010000195.1"/>
</dbReference>
<evidence type="ECO:0000259" key="1">
    <source>
        <dbReference type="Pfam" id="PF01610"/>
    </source>
</evidence>
<dbReference type="PANTHER" id="PTHR33498">
    <property type="entry name" value="TRANSPOSASE FOR INSERTION SEQUENCE ELEMENT IS1557"/>
    <property type="match status" value="1"/>
</dbReference>
<sequence>MTASLALALHQELNSGRIEEKKSAESLKAKAREKLFTNLKGSKYILLKRKENLKEEQKEKLDALKKASAMLAVMHELKEEFTAIFDRSNNLGEGTLKLTEWMLKAQAFFPKFVRTLKKWFVEVIGYFEQKTTNAVVEGINNRLKVLKRCGFGFINFDNFKKRALLFWHLGNNSA</sequence>
<feature type="domain" description="Transposase IS204/IS1001/IS1096/IS1165 DDE" evidence="1">
    <location>
        <begin position="11"/>
        <end position="162"/>
    </location>
</feature>
<keyword evidence="3" id="KW-1185">Reference proteome</keyword>
<gene>
    <name evidence="2" type="ORF">VB854_28585</name>
</gene>
<accession>A0ABU5U6T0</accession>
<protein>
    <submittedName>
        <fullName evidence="2">Transposase</fullName>
    </submittedName>
</protein>
<comment type="caution">
    <text evidence="2">The sequence shown here is derived from an EMBL/GenBank/DDBJ whole genome shotgun (WGS) entry which is preliminary data.</text>
</comment>
<dbReference type="InterPro" id="IPR047951">
    <property type="entry name" value="Transpos_ISL3"/>
</dbReference>